<dbReference type="Pfam" id="PF02223">
    <property type="entry name" value="Thymidylate_kin"/>
    <property type="match status" value="1"/>
</dbReference>
<reference evidence="15" key="1">
    <citation type="submission" date="2010-05" db="EMBL/GenBank/DDBJ databases">
        <title>Complete sequence of Methylotenera sp. 301.</title>
        <authorList>
            <person name="Lucas S."/>
            <person name="Copeland A."/>
            <person name="Lapidus A."/>
            <person name="Cheng J.-F."/>
            <person name="Bruce D."/>
            <person name="Goodwin L."/>
            <person name="Pitluck S."/>
            <person name="Clum A."/>
            <person name="Land M."/>
            <person name="Hauser L."/>
            <person name="Kyrpides N."/>
            <person name="Ivanova N."/>
            <person name="Chistoservova L."/>
            <person name="Kalyuzhnaya M."/>
            <person name="Woyke T."/>
        </authorList>
    </citation>
    <scope>NUCLEOTIDE SEQUENCE [LARGE SCALE GENOMIC DNA]</scope>
    <source>
        <strain evidence="15">301</strain>
    </source>
</reference>
<dbReference type="Proteomes" id="UP000000383">
    <property type="component" value="Chromosome"/>
</dbReference>
<sequence>MNKGCMIVCDGGNGAGKSTVLRAIEEHLKTKQYDYVMTREPGGTVIGEKIREVLLCSDTPEMCDVTELMLFAAARAQHVREKIIPSINAGKVVVSDRFDSATYSFQHYGRGLSLALIQQLNNIALDGFKADVTIVLDIDPVKGLERVISRGSDLDRMEMANIEFLHKARNGYLEQAKADPERFAVIDASQSLDVVISDAVKVVERVIARKLG</sequence>
<dbReference type="HAMAP" id="MF_00165">
    <property type="entry name" value="Thymidylate_kinase"/>
    <property type="match status" value="1"/>
</dbReference>
<evidence type="ECO:0000313" key="15">
    <source>
        <dbReference type="Proteomes" id="UP000000383"/>
    </source>
</evidence>
<evidence type="ECO:0000259" key="13">
    <source>
        <dbReference type="Pfam" id="PF02223"/>
    </source>
</evidence>
<dbReference type="AlphaFoldDB" id="D7DI40"/>
<name>D7DI40_METV0</name>
<evidence type="ECO:0000256" key="3">
    <source>
        <dbReference type="ARBA" id="ARBA00017144"/>
    </source>
</evidence>
<dbReference type="InterPro" id="IPR027417">
    <property type="entry name" value="P-loop_NTPase"/>
</dbReference>
<dbReference type="PANTHER" id="PTHR10344:SF4">
    <property type="entry name" value="UMP-CMP KINASE 2, MITOCHONDRIAL"/>
    <property type="match status" value="1"/>
</dbReference>
<dbReference type="eggNOG" id="COG0125">
    <property type="taxonomic scope" value="Bacteria"/>
</dbReference>
<keyword evidence="4 12" id="KW-0808">Transferase</keyword>
<dbReference type="GO" id="GO:0005524">
    <property type="term" value="F:ATP binding"/>
    <property type="evidence" value="ECO:0007669"/>
    <property type="project" value="UniProtKB-UniRule"/>
</dbReference>
<dbReference type="InterPro" id="IPR039430">
    <property type="entry name" value="Thymidylate_kin-like_dom"/>
</dbReference>
<comment type="catalytic activity">
    <reaction evidence="10 12">
        <text>dTMP + ATP = dTDP + ADP</text>
        <dbReference type="Rhea" id="RHEA:13517"/>
        <dbReference type="ChEBI" id="CHEBI:30616"/>
        <dbReference type="ChEBI" id="CHEBI:58369"/>
        <dbReference type="ChEBI" id="CHEBI:63528"/>
        <dbReference type="ChEBI" id="CHEBI:456216"/>
        <dbReference type="EC" id="2.7.4.9"/>
    </reaction>
</comment>
<evidence type="ECO:0000256" key="10">
    <source>
        <dbReference type="ARBA" id="ARBA00048743"/>
    </source>
</evidence>
<dbReference type="EMBL" id="CP002056">
    <property type="protein sequence ID" value="ADI29725.1"/>
    <property type="molecule type" value="Genomic_DNA"/>
</dbReference>
<dbReference type="SUPFAM" id="SSF52540">
    <property type="entry name" value="P-loop containing nucleoside triphosphate hydrolases"/>
    <property type="match status" value="1"/>
</dbReference>
<comment type="similarity">
    <text evidence="1 12">Belongs to the thymidylate kinase family.</text>
</comment>
<dbReference type="GO" id="GO:0006233">
    <property type="term" value="P:dTDP biosynthetic process"/>
    <property type="evidence" value="ECO:0007669"/>
    <property type="project" value="InterPro"/>
</dbReference>
<evidence type="ECO:0000256" key="7">
    <source>
        <dbReference type="ARBA" id="ARBA00022777"/>
    </source>
</evidence>
<feature type="domain" description="Thymidylate kinase-like" evidence="13">
    <location>
        <begin position="10"/>
        <end position="195"/>
    </location>
</feature>
<dbReference type="GO" id="GO:0006235">
    <property type="term" value="P:dTTP biosynthetic process"/>
    <property type="evidence" value="ECO:0007669"/>
    <property type="project" value="UniProtKB-UniRule"/>
</dbReference>
<dbReference type="STRING" id="666681.M301_1342"/>
<keyword evidence="15" id="KW-1185">Reference proteome</keyword>
<dbReference type="GO" id="GO:0006227">
    <property type="term" value="P:dUDP biosynthetic process"/>
    <property type="evidence" value="ECO:0007669"/>
    <property type="project" value="TreeGrafter"/>
</dbReference>
<dbReference type="OrthoDB" id="9774907at2"/>
<dbReference type="FunFam" id="3.40.50.300:FF:000225">
    <property type="entry name" value="Thymidylate kinase"/>
    <property type="match status" value="1"/>
</dbReference>
<evidence type="ECO:0000256" key="6">
    <source>
        <dbReference type="ARBA" id="ARBA00022741"/>
    </source>
</evidence>
<dbReference type="HOGENOM" id="CLU_049131_0_0_4"/>
<evidence type="ECO:0000256" key="8">
    <source>
        <dbReference type="ARBA" id="ARBA00022840"/>
    </source>
</evidence>
<protein>
    <recommendedName>
        <fullName evidence="3 12">Thymidylate kinase</fullName>
        <ecNumber evidence="2 12">2.7.4.9</ecNumber>
    </recommendedName>
    <alternativeName>
        <fullName evidence="9 12">dTMP kinase</fullName>
    </alternativeName>
</protein>
<keyword evidence="8 12" id="KW-0067">ATP-binding</keyword>
<dbReference type="CDD" id="cd01672">
    <property type="entry name" value="TMPK"/>
    <property type="match status" value="1"/>
</dbReference>
<evidence type="ECO:0000256" key="4">
    <source>
        <dbReference type="ARBA" id="ARBA00022679"/>
    </source>
</evidence>
<dbReference type="RefSeq" id="WP_013148039.1">
    <property type="nucleotide sequence ID" value="NC_014207.1"/>
</dbReference>
<dbReference type="NCBIfam" id="TIGR00041">
    <property type="entry name" value="DTMP_kinase"/>
    <property type="match status" value="1"/>
</dbReference>
<proteinExistence type="inferred from homology"/>
<evidence type="ECO:0000313" key="14">
    <source>
        <dbReference type="EMBL" id="ADI29725.1"/>
    </source>
</evidence>
<dbReference type="InterPro" id="IPR018094">
    <property type="entry name" value="Thymidylate_kinase"/>
</dbReference>
<evidence type="ECO:0000256" key="1">
    <source>
        <dbReference type="ARBA" id="ARBA00009776"/>
    </source>
</evidence>
<dbReference type="GO" id="GO:0005829">
    <property type="term" value="C:cytosol"/>
    <property type="evidence" value="ECO:0007669"/>
    <property type="project" value="TreeGrafter"/>
</dbReference>
<evidence type="ECO:0000256" key="9">
    <source>
        <dbReference type="ARBA" id="ARBA00029962"/>
    </source>
</evidence>
<dbReference type="EC" id="2.7.4.9" evidence="2 12"/>
<evidence type="ECO:0000256" key="5">
    <source>
        <dbReference type="ARBA" id="ARBA00022727"/>
    </source>
</evidence>
<evidence type="ECO:0000256" key="12">
    <source>
        <dbReference type="HAMAP-Rule" id="MF_00165"/>
    </source>
</evidence>
<keyword evidence="7 12" id="KW-0418">Kinase</keyword>
<evidence type="ECO:0000256" key="11">
    <source>
        <dbReference type="ARBA" id="ARBA00057735"/>
    </source>
</evidence>
<dbReference type="KEGG" id="meh:M301_1342"/>
<evidence type="ECO:0000256" key="2">
    <source>
        <dbReference type="ARBA" id="ARBA00012980"/>
    </source>
</evidence>
<organism evidence="14 15">
    <name type="scientific">Methylotenera versatilis (strain 301)</name>
    <dbReference type="NCBI Taxonomy" id="666681"/>
    <lineage>
        <taxon>Bacteria</taxon>
        <taxon>Pseudomonadati</taxon>
        <taxon>Pseudomonadota</taxon>
        <taxon>Betaproteobacteria</taxon>
        <taxon>Nitrosomonadales</taxon>
        <taxon>Methylophilaceae</taxon>
        <taxon>Methylotenera</taxon>
    </lineage>
</organism>
<reference evidence="14 15" key="2">
    <citation type="journal article" date="2011" name="J. Bacteriol.">
        <title>Genomes of three methylotrophs from a single niche uncover genetic and metabolic divergence of Methylophilaceae.</title>
        <authorList>
            <person name="Lapidus A."/>
            <person name="Clum A."/>
            <person name="Labutti K."/>
            <person name="Kaluzhnaya M.G."/>
            <person name="Lim S."/>
            <person name="Beck D.A."/>
            <person name="Glavina Del Rio T."/>
            <person name="Nolan M."/>
            <person name="Mavromatis K."/>
            <person name="Huntemann M."/>
            <person name="Lucas S."/>
            <person name="Lidstrom M.E."/>
            <person name="Ivanova N."/>
            <person name="Chistoserdova L."/>
        </authorList>
    </citation>
    <scope>NUCLEOTIDE SEQUENCE [LARGE SCALE GENOMIC DNA]</scope>
    <source>
        <strain evidence="14 15">301</strain>
    </source>
</reference>
<keyword evidence="5 12" id="KW-0545">Nucleotide biosynthesis</keyword>
<dbReference type="Gene3D" id="3.40.50.300">
    <property type="entry name" value="P-loop containing nucleotide triphosphate hydrolases"/>
    <property type="match status" value="1"/>
</dbReference>
<dbReference type="GO" id="GO:0004798">
    <property type="term" value="F:dTMP kinase activity"/>
    <property type="evidence" value="ECO:0007669"/>
    <property type="project" value="UniProtKB-UniRule"/>
</dbReference>
<accession>D7DI40</accession>
<comment type="function">
    <text evidence="11 12">Phosphorylation of dTMP to form dTDP in both de novo and salvage pathways of dTTP synthesis.</text>
</comment>
<gene>
    <name evidence="12" type="primary">tmk</name>
    <name evidence="14" type="ordered locus">M301_1342</name>
</gene>
<dbReference type="PANTHER" id="PTHR10344">
    <property type="entry name" value="THYMIDYLATE KINASE"/>
    <property type="match status" value="1"/>
</dbReference>
<comment type="caution">
    <text evidence="12">Lacks conserved residue(s) required for the propagation of feature annotation.</text>
</comment>
<keyword evidence="6 12" id="KW-0547">Nucleotide-binding</keyword>